<dbReference type="GO" id="GO:0007018">
    <property type="term" value="P:microtubule-based movement"/>
    <property type="evidence" value="ECO:0007669"/>
    <property type="project" value="InterPro"/>
</dbReference>
<dbReference type="Gene3D" id="1.10.287.1490">
    <property type="match status" value="1"/>
</dbReference>
<dbReference type="GO" id="GO:0003777">
    <property type="term" value="F:microtubule motor activity"/>
    <property type="evidence" value="ECO:0007669"/>
    <property type="project" value="InterPro"/>
</dbReference>
<dbReference type="PANTHER" id="PTHR45615:SF80">
    <property type="entry name" value="GRIP DOMAIN-CONTAINING PROTEIN"/>
    <property type="match status" value="1"/>
</dbReference>
<dbReference type="RefSeq" id="XP_025339675.1">
    <property type="nucleotide sequence ID" value="XM_025484744.1"/>
</dbReference>
<dbReference type="GO" id="GO:0008017">
    <property type="term" value="F:microtubule binding"/>
    <property type="evidence" value="ECO:0007669"/>
    <property type="project" value="InterPro"/>
</dbReference>
<dbReference type="SUPFAM" id="SSF52540">
    <property type="entry name" value="P-loop containing nucleoside triphosphate hydrolases"/>
    <property type="match status" value="1"/>
</dbReference>
<dbReference type="AlphaFoldDB" id="A0A2V1ALT6"/>
<keyword evidence="1" id="KW-0175">Coiled coil</keyword>
<feature type="region of interest" description="Disordered" evidence="2">
    <location>
        <begin position="770"/>
        <end position="807"/>
    </location>
</feature>
<feature type="coiled-coil region" evidence="1">
    <location>
        <begin position="695"/>
        <end position="747"/>
    </location>
</feature>
<dbReference type="InterPro" id="IPR001752">
    <property type="entry name" value="Kinesin_motor_dom"/>
</dbReference>
<evidence type="ECO:0000259" key="3">
    <source>
        <dbReference type="SMART" id="SM00129"/>
    </source>
</evidence>
<feature type="compositionally biased region" description="Basic and acidic residues" evidence="2">
    <location>
        <begin position="774"/>
        <end position="790"/>
    </location>
</feature>
<sequence>MIPIVLRTWASDSSKEPAFSKKSPTEVVFGERTYSFAAIYDEAGEDWHEPLKKNGTLVLIGPTGSGKTTTLRLLLEDFCSNDKPSITAFEVSRNNVVSDLLNNKAQKRYLNTLPIDTQLQSSPLTHELIEKLFRSRLTASTKANAMSSRSCMLVKLACQGKELNIVDMMGNERFEAGGTTSNAFANSNVSSITSAMLNRTSTKRSSNLITNLIFNGSISTSEIRFVLHLDQNGDKALIKSSFNNIADVVKGFKLEVDKTKPGQKKGTKLPSYARPTACSLSPKKKPIKRPLTAAAVNKPVKQPRLSLSTPSKPPIPRFETASRTTGLTQKLKHAQQEADKLKREQEMKTLKDEILVLQGEVKKARLATVPLKESIGYFKEAFEGVDNEMKTLHSRKEEVEHELLQKETEISKLKNSLKEAETKFDMLKGESETAKAEFTATTEENEKLQAKIQEQLTILSQKGDDLSKQLEEKASLNESLTKQLEEKESLNDTLSKQLEEANGKFSNKNSEYAKLEEELNHVKAELTQQSHQHEIKNKESDSLVSSLRGDIKQLEKDVKNAGSENSLVLKKKEDEIAKLQQKVKEQTEKASLEASNYQSSKAQNDALEAQLTTEATKYSNLQSQLKKQEELSKQTHSFLQEKIKNMTEENERLSTDLTRFKSKGIEWKKRNEVLARENNIIEASEYKQRAKVAELEETVEELQKYKTKCEYLDSNLSDLRTSSQSEESKLRQELNDYKEKYRKLLNESSFSKPLLSSDIYEDTTFKTYLKHKKREQEPKSSPLKERNVSDRKHKKRHSLTVPLKVQT</sequence>
<accession>A0A2V1ALT6</accession>
<keyword evidence="5" id="KW-1185">Reference proteome</keyword>
<evidence type="ECO:0000256" key="2">
    <source>
        <dbReference type="SAM" id="MobiDB-lite"/>
    </source>
</evidence>
<dbReference type="GeneID" id="37006352"/>
<evidence type="ECO:0000256" key="1">
    <source>
        <dbReference type="SAM" id="Coils"/>
    </source>
</evidence>
<dbReference type="PANTHER" id="PTHR45615">
    <property type="entry name" value="MYOSIN HEAVY CHAIN, NON-MUSCLE"/>
    <property type="match status" value="1"/>
</dbReference>
<feature type="region of interest" description="Disordered" evidence="2">
    <location>
        <begin position="259"/>
        <end position="284"/>
    </location>
</feature>
<reference evidence="4 5" key="1">
    <citation type="submission" date="2017-12" db="EMBL/GenBank/DDBJ databases">
        <title>Genome Sequence of a Multidrug-Resistant Candida haemulonii Isolate from a Patient with Chronic Leg Ulcers in Israel.</title>
        <authorList>
            <person name="Chow N.A."/>
            <person name="Gade L."/>
            <person name="Batra D."/>
            <person name="Rowe L.A."/>
            <person name="Ben-Ami R."/>
            <person name="Loparev V.N."/>
            <person name="Litvintseva A.P."/>
        </authorList>
    </citation>
    <scope>NUCLEOTIDE SEQUENCE [LARGE SCALE GENOMIC DNA]</scope>
    <source>
        <strain evidence="4 5">B11899</strain>
    </source>
</reference>
<dbReference type="GO" id="GO:0005524">
    <property type="term" value="F:ATP binding"/>
    <property type="evidence" value="ECO:0007669"/>
    <property type="project" value="InterPro"/>
</dbReference>
<evidence type="ECO:0000313" key="5">
    <source>
        <dbReference type="Proteomes" id="UP000244309"/>
    </source>
</evidence>
<name>A0A2V1ALT6_9ASCO</name>
<dbReference type="OrthoDB" id="4089164at2759"/>
<dbReference type="PRINTS" id="PR00380">
    <property type="entry name" value="KINESINHEAVY"/>
</dbReference>
<protein>
    <recommendedName>
        <fullName evidence="3">Kinesin motor domain-containing protein</fullName>
    </recommendedName>
</protein>
<proteinExistence type="predicted"/>
<dbReference type="InterPro" id="IPR027417">
    <property type="entry name" value="P-loop_NTPase"/>
</dbReference>
<dbReference type="SMART" id="SM00129">
    <property type="entry name" value="KISc"/>
    <property type="match status" value="1"/>
</dbReference>
<organism evidence="4 5">
    <name type="scientific">Candidozyma haemuli</name>
    <dbReference type="NCBI Taxonomy" id="45357"/>
    <lineage>
        <taxon>Eukaryota</taxon>
        <taxon>Fungi</taxon>
        <taxon>Dikarya</taxon>
        <taxon>Ascomycota</taxon>
        <taxon>Saccharomycotina</taxon>
        <taxon>Pichiomycetes</taxon>
        <taxon>Metschnikowiaceae</taxon>
        <taxon>Candidozyma</taxon>
    </lineage>
</organism>
<gene>
    <name evidence="4" type="ORF">CXQ85_001021</name>
</gene>
<feature type="coiled-coil region" evidence="1">
    <location>
        <begin position="324"/>
        <end position="663"/>
    </location>
</feature>
<dbReference type="Gene3D" id="3.40.50.300">
    <property type="entry name" value="P-loop containing nucleotide triphosphate hydrolases"/>
    <property type="match status" value="1"/>
</dbReference>
<dbReference type="VEuPathDB" id="FungiDB:CXQ85_001021"/>
<evidence type="ECO:0000313" key="4">
    <source>
        <dbReference type="EMBL" id="PVH18735.1"/>
    </source>
</evidence>
<feature type="domain" description="Kinesin motor" evidence="3">
    <location>
        <begin position="2"/>
        <end position="216"/>
    </location>
</feature>
<dbReference type="STRING" id="45357.A0A2V1ALT6"/>
<comment type="caution">
    <text evidence="4">The sequence shown here is derived from an EMBL/GenBank/DDBJ whole genome shotgun (WGS) entry which is preliminary data.</text>
</comment>
<dbReference type="Proteomes" id="UP000244309">
    <property type="component" value="Unassembled WGS sequence"/>
</dbReference>
<dbReference type="EMBL" id="PKFO01000001">
    <property type="protein sequence ID" value="PVH18735.1"/>
    <property type="molecule type" value="Genomic_DNA"/>
</dbReference>